<dbReference type="STRING" id="133381.A0A2T9Z842"/>
<dbReference type="AlphaFoldDB" id="A0A2T9Z842"/>
<dbReference type="FunFam" id="2.40.10.10:FF:000068">
    <property type="entry name" value="transmembrane protease serine 2"/>
    <property type="match status" value="1"/>
</dbReference>
<reference evidence="5 6" key="1">
    <citation type="journal article" date="2018" name="MBio">
        <title>Comparative Genomics Reveals the Core Gene Toolbox for the Fungus-Insect Symbiosis.</title>
        <authorList>
            <person name="Wang Y."/>
            <person name="Stata M."/>
            <person name="Wang W."/>
            <person name="Stajich J.E."/>
            <person name="White M.M."/>
            <person name="Moncalvo J.M."/>
        </authorList>
    </citation>
    <scope>NUCLEOTIDE SEQUENCE [LARGE SCALE GENOMIC DNA]</scope>
    <source>
        <strain evidence="5 6">SC-DP-2</strain>
    </source>
</reference>
<evidence type="ECO:0000313" key="6">
    <source>
        <dbReference type="Proteomes" id="UP000245609"/>
    </source>
</evidence>
<evidence type="ECO:0000256" key="3">
    <source>
        <dbReference type="RuleBase" id="RU363034"/>
    </source>
</evidence>
<dbReference type="EMBL" id="MBFS01001656">
    <property type="protein sequence ID" value="PVV00766.1"/>
    <property type="molecule type" value="Genomic_DNA"/>
</dbReference>
<dbReference type="OrthoDB" id="6380398at2759"/>
<keyword evidence="3" id="KW-0378">Hydrolase</keyword>
<keyword evidence="3" id="KW-0645">Protease</keyword>
<evidence type="ECO:0000256" key="2">
    <source>
        <dbReference type="ARBA" id="ARBA00023157"/>
    </source>
</evidence>
<dbReference type="PANTHER" id="PTHR24276:SF91">
    <property type="entry name" value="AT26814P-RELATED"/>
    <property type="match status" value="1"/>
</dbReference>
<dbReference type="Gene3D" id="2.40.10.10">
    <property type="entry name" value="Trypsin-like serine proteases"/>
    <property type="match status" value="1"/>
</dbReference>
<feature type="non-terminal residue" evidence="5">
    <location>
        <position position="1"/>
    </location>
</feature>
<dbReference type="PROSITE" id="PS00135">
    <property type="entry name" value="TRYPSIN_SER"/>
    <property type="match status" value="1"/>
</dbReference>
<dbReference type="PROSITE" id="PS00134">
    <property type="entry name" value="TRYPSIN_HIS"/>
    <property type="match status" value="1"/>
</dbReference>
<dbReference type="InterPro" id="IPR001254">
    <property type="entry name" value="Trypsin_dom"/>
</dbReference>
<feature type="domain" description="Peptidase S1" evidence="4">
    <location>
        <begin position="114"/>
        <end position="362"/>
    </location>
</feature>
<name>A0A2T9Z842_9FUNG</name>
<keyword evidence="6" id="KW-1185">Reference proteome</keyword>
<dbReference type="PRINTS" id="PR00722">
    <property type="entry name" value="CHYMOTRYPSIN"/>
</dbReference>
<protein>
    <recommendedName>
        <fullName evidence="4">Peptidase S1 domain-containing protein</fullName>
    </recommendedName>
</protein>
<dbReference type="InterPro" id="IPR009003">
    <property type="entry name" value="Peptidase_S1_PA"/>
</dbReference>
<proteinExistence type="inferred from homology"/>
<evidence type="ECO:0000313" key="5">
    <source>
        <dbReference type="EMBL" id="PVV00766.1"/>
    </source>
</evidence>
<dbReference type="SUPFAM" id="SSF50494">
    <property type="entry name" value="Trypsin-like serine proteases"/>
    <property type="match status" value="1"/>
</dbReference>
<dbReference type="GO" id="GO:0006508">
    <property type="term" value="P:proteolysis"/>
    <property type="evidence" value="ECO:0007669"/>
    <property type="project" value="UniProtKB-KW"/>
</dbReference>
<keyword evidence="3" id="KW-0720">Serine protease</keyword>
<dbReference type="CDD" id="cd00190">
    <property type="entry name" value="Tryp_SPc"/>
    <property type="match status" value="1"/>
</dbReference>
<organism evidence="5 6">
    <name type="scientific">Smittium megazygosporum</name>
    <dbReference type="NCBI Taxonomy" id="133381"/>
    <lineage>
        <taxon>Eukaryota</taxon>
        <taxon>Fungi</taxon>
        <taxon>Fungi incertae sedis</taxon>
        <taxon>Zoopagomycota</taxon>
        <taxon>Kickxellomycotina</taxon>
        <taxon>Harpellomycetes</taxon>
        <taxon>Harpellales</taxon>
        <taxon>Legeriomycetaceae</taxon>
        <taxon>Smittium</taxon>
    </lineage>
</organism>
<keyword evidence="2" id="KW-1015">Disulfide bond</keyword>
<dbReference type="Pfam" id="PF00089">
    <property type="entry name" value="Trypsin"/>
    <property type="match status" value="1"/>
</dbReference>
<dbReference type="PROSITE" id="PS50240">
    <property type="entry name" value="TRYPSIN_DOM"/>
    <property type="match status" value="1"/>
</dbReference>
<evidence type="ECO:0000256" key="1">
    <source>
        <dbReference type="ARBA" id="ARBA00007664"/>
    </source>
</evidence>
<dbReference type="Proteomes" id="UP000245609">
    <property type="component" value="Unassembled WGS sequence"/>
</dbReference>
<dbReference type="SMART" id="SM00020">
    <property type="entry name" value="Tryp_SPc"/>
    <property type="match status" value="1"/>
</dbReference>
<sequence>LLARLQLLADIQKTSAVSQYNLPKVCVLSAGFNEKSWLLRNSLGLSLCLPLLSSLVSAQNTSIQENYHNKIPMPFFDIESKIAHQETSSLETEPIPSFVPAEDTDKEVISLLRVLNGTIANIKDYPFTTFVYALLGNSGEACTGSLISSKVIVTAAHCLFDPNQVPFSPSKIYVSAGTNTNINDAPSANIFRASKIVPHPSYDPRTALNDVGLIFLTTSVPSSIATPTKIYTGEISDSLPVAAAGWGLTSNDPDAQVADVLSYVNLNISSSAECKILNPVWNGNSGYTICTLIQNGKDTCYGDSGGPLAVLNTNQNPMPIVGLTSIGNSPGNDEKPLCGQPGGTAYYTNLKNYLSWINQQMNDTTTTTGTTLYPLFS</sequence>
<dbReference type="PANTHER" id="PTHR24276">
    <property type="entry name" value="POLYSERASE-RELATED"/>
    <property type="match status" value="1"/>
</dbReference>
<dbReference type="InterPro" id="IPR018114">
    <property type="entry name" value="TRYPSIN_HIS"/>
</dbReference>
<dbReference type="InterPro" id="IPR050430">
    <property type="entry name" value="Peptidase_S1"/>
</dbReference>
<dbReference type="InterPro" id="IPR043504">
    <property type="entry name" value="Peptidase_S1_PA_chymotrypsin"/>
</dbReference>
<gene>
    <name evidence="5" type="ORF">BB560_004840</name>
</gene>
<dbReference type="InterPro" id="IPR033116">
    <property type="entry name" value="TRYPSIN_SER"/>
</dbReference>
<accession>A0A2T9Z842</accession>
<dbReference type="InterPro" id="IPR001314">
    <property type="entry name" value="Peptidase_S1A"/>
</dbReference>
<comment type="caution">
    <text evidence="5">The sequence shown here is derived from an EMBL/GenBank/DDBJ whole genome shotgun (WGS) entry which is preliminary data.</text>
</comment>
<comment type="similarity">
    <text evidence="1">Belongs to the peptidase S1 family.</text>
</comment>
<dbReference type="GO" id="GO:0004252">
    <property type="term" value="F:serine-type endopeptidase activity"/>
    <property type="evidence" value="ECO:0007669"/>
    <property type="project" value="InterPro"/>
</dbReference>
<evidence type="ECO:0000259" key="4">
    <source>
        <dbReference type="PROSITE" id="PS50240"/>
    </source>
</evidence>